<dbReference type="InterPro" id="IPR051562">
    <property type="entry name" value="Ascorbate-PTS_EIIC"/>
</dbReference>
<evidence type="ECO:0000256" key="4">
    <source>
        <dbReference type="ARBA" id="ARBA00022475"/>
    </source>
</evidence>
<dbReference type="Proteomes" id="UP000029004">
    <property type="component" value="Unassembled WGS sequence"/>
</dbReference>
<keyword evidence="8 14" id="KW-1133">Transmembrane helix</keyword>
<comment type="caution">
    <text evidence="15">The sequence shown here is derived from an EMBL/GenBank/DDBJ whole genome shotgun (WGS) entry which is preliminary data.</text>
</comment>
<evidence type="ECO:0000313" key="15">
    <source>
        <dbReference type="EMBL" id="KFJ01448.1"/>
    </source>
</evidence>
<dbReference type="eggNOG" id="COG3037">
    <property type="taxonomic scope" value="Bacteria"/>
</dbReference>
<feature type="transmembrane region" description="Helical" evidence="14">
    <location>
        <begin position="149"/>
        <end position="167"/>
    </location>
</feature>
<comment type="subunit">
    <text evidence="2">Homodimer.</text>
</comment>
<sequence>MNGVLSVLLDIFRQPSIIVALISLIGLAVQHKKATDIMKGTIRTMVGFLVLAAGASVVSGALDPFGSMFQHAFHVQGVVPNNEAIVGTVLVKYGSEAALIFFFGMIVNVLLSMTSRFKYIYLSGHVAFYMATMVAVILEVAGLPTWGVILWGAIAQGLIVTISPALVQPFMKDAAGTGDVALGHTGGAGIALGGLVARLTRSKKHPSKSTEDIKFPSGLGFLRDTTVIIALSMAVIYVIVALCAGGSYIESKLSDGQNFIVFSLLQAATFSAGVFIILAGVRVVLGEIVPAFKGISEKLVKDSKPALDVPMIFTFAPNAVLIGFISSFVGGIVGMGIMALAGTTIIIPGIVAHFMTGGATGVIGNGQGGIRGAVIGSFVNGLAITFLPLFLLPVLGETGMANATYSDADFGVAGILLGQLGSNGGQFALIGGIIAAVVVFYIASFVMSRRDKKAVAAE</sequence>
<dbReference type="InterPro" id="IPR004703">
    <property type="entry name" value="PTS_sugar-sp_permease"/>
</dbReference>
<feature type="transmembrane region" description="Helical" evidence="14">
    <location>
        <begin position="227"/>
        <end position="249"/>
    </location>
</feature>
<protein>
    <recommendedName>
        <fullName evidence="12">Ascorbate-specific PTS system EIIC component</fullName>
    </recommendedName>
    <alternativeName>
        <fullName evidence="13">Ascorbate-specific permease IIC component UlaA</fullName>
    </alternativeName>
</protein>
<organism evidence="15 16">
    <name type="scientific">Bifidobacterium stellenboschense</name>
    <dbReference type="NCBI Taxonomy" id="762211"/>
    <lineage>
        <taxon>Bacteria</taxon>
        <taxon>Bacillati</taxon>
        <taxon>Actinomycetota</taxon>
        <taxon>Actinomycetes</taxon>
        <taxon>Bifidobacteriales</taxon>
        <taxon>Bifidobacteriaceae</taxon>
        <taxon>Bifidobacterium</taxon>
    </lineage>
</organism>
<reference evidence="15 16" key="1">
    <citation type="submission" date="2014-03" db="EMBL/GenBank/DDBJ databases">
        <title>Genomics of Bifidobacteria.</title>
        <authorList>
            <person name="Ventura M."/>
            <person name="Milani C."/>
            <person name="Lugli G.A."/>
        </authorList>
    </citation>
    <scope>NUCLEOTIDE SEQUENCE [LARGE SCALE GENOMIC DNA]</scope>
    <source>
        <strain evidence="15 16">DSM 23968</strain>
    </source>
</reference>
<evidence type="ECO:0000256" key="12">
    <source>
        <dbReference type="ARBA" id="ARBA00039702"/>
    </source>
</evidence>
<keyword evidence="9 14" id="KW-0472">Membrane</keyword>
<keyword evidence="16" id="KW-1185">Reference proteome</keyword>
<evidence type="ECO:0000256" key="9">
    <source>
        <dbReference type="ARBA" id="ARBA00023136"/>
    </source>
</evidence>
<evidence type="ECO:0000256" key="6">
    <source>
        <dbReference type="ARBA" id="ARBA00022683"/>
    </source>
</evidence>
<feature type="transmembrane region" description="Helical" evidence="14">
    <location>
        <begin position="427"/>
        <end position="447"/>
    </location>
</feature>
<comment type="subcellular location">
    <subcellularLocation>
        <location evidence="1">Cell membrane</location>
        <topology evidence="1">Multi-pass membrane protein</topology>
    </subcellularLocation>
</comment>
<feature type="transmembrane region" description="Helical" evidence="14">
    <location>
        <begin position="373"/>
        <end position="395"/>
    </location>
</feature>
<keyword evidence="4" id="KW-1003">Cell membrane</keyword>
<feature type="transmembrane region" description="Helical" evidence="14">
    <location>
        <begin position="261"/>
        <end position="285"/>
    </location>
</feature>
<evidence type="ECO:0000256" key="13">
    <source>
        <dbReference type="ARBA" id="ARBA00042859"/>
    </source>
</evidence>
<gene>
    <name evidence="15" type="ORF">BSTEL_1034</name>
</gene>
<dbReference type="GO" id="GO:0009401">
    <property type="term" value="P:phosphoenolpyruvate-dependent sugar phosphotransferase system"/>
    <property type="evidence" value="ECO:0007669"/>
    <property type="project" value="UniProtKB-KW"/>
</dbReference>
<dbReference type="RefSeq" id="WP_034525711.1">
    <property type="nucleotide sequence ID" value="NZ_JGZP01000001.1"/>
</dbReference>
<feature type="transmembrane region" description="Helical" evidence="14">
    <location>
        <begin position="12"/>
        <end position="29"/>
    </location>
</feature>
<feature type="transmembrane region" description="Helical" evidence="14">
    <location>
        <begin position="41"/>
        <end position="62"/>
    </location>
</feature>
<evidence type="ECO:0000256" key="7">
    <source>
        <dbReference type="ARBA" id="ARBA00022692"/>
    </source>
</evidence>
<dbReference type="PANTHER" id="PTHR33843:SF4">
    <property type="entry name" value="ASCORBATE-SPECIFIC PTS SYSTEM EIIC COMPONENT"/>
    <property type="match status" value="1"/>
</dbReference>
<keyword evidence="5" id="KW-0762">Sugar transport</keyword>
<dbReference type="NCBIfam" id="NF006922">
    <property type="entry name" value="PRK09410.1-5"/>
    <property type="match status" value="1"/>
</dbReference>
<keyword evidence="6" id="KW-0598">Phosphotransferase system</keyword>
<dbReference type="NCBIfam" id="NF006920">
    <property type="entry name" value="PRK09410.1-2"/>
    <property type="match status" value="1"/>
</dbReference>
<dbReference type="NCBIfam" id="NF009553">
    <property type="entry name" value="PRK12997.1-5"/>
    <property type="match status" value="1"/>
</dbReference>
<comment type="function">
    <text evidence="10">The phosphoenolpyruvate-dependent sugar phosphotransferase system (sugar PTS), a major carbohydrate active transport system, catalyzes the phosphorylation of incoming sugar substrates concomitantly with their translocation across the cell membrane. The enzyme II UlaABC PTS system is involved in ascorbate transport.</text>
</comment>
<dbReference type="EMBL" id="JGZP01000001">
    <property type="protein sequence ID" value="KFJ01448.1"/>
    <property type="molecule type" value="Genomic_DNA"/>
</dbReference>
<keyword evidence="3" id="KW-0813">Transport</keyword>
<proteinExistence type="inferred from homology"/>
<evidence type="ECO:0000256" key="11">
    <source>
        <dbReference type="ARBA" id="ARBA00038218"/>
    </source>
</evidence>
<accession>A0A087E0Z7</accession>
<evidence type="ECO:0000256" key="1">
    <source>
        <dbReference type="ARBA" id="ARBA00004651"/>
    </source>
</evidence>
<evidence type="ECO:0000313" key="16">
    <source>
        <dbReference type="Proteomes" id="UP000029004"/>
    </source>
</evidence>
<evidence type="ECO:0000256" key="8">
    <source>
        <dbReference type="ARBA" id="ARBA00022989"/>
    </source>
</evidence>
<comment type="similarity">
    <text evidence="11">Belongs to the UlaA family.</text>
</comment>
<dbReference type="STRING" id="762211.BSTEL_1034"/>
<keyword evidence="7 14" id="KW-0812">Transmembrane</keyword>
<evidence type="ECO:0000256" key="10">
    <source>
        <dbReference type="ARBA" id="ARBA00037387"/>
    </source>
</evidence>
<dbReference type="AlphaFoldDB" id="A0A087E0Z7"/>
<evidence type="ECO:0000256" key="5">
    <source>
        <dbReference type="ARBA" id="ARBA00022597"/>
    </source>
</evidence>
<feature type="transmembrane region" description="Helical" evidence="14">
    <location>
        <begin position="126"/>
        <end position="143"/>
    </location>
</feature>
<evidence type="ECO:0000256" key="3">
    <source>
        <dbReference type="ARBA" id="ARBA00022448"/>
    </source>
</evidence>
<evidence type="ECO:0000256" key="2">
    <source>
        <dbReference type="ARBA" id="ARBA00011738"/>
    </source>
</evidence>
<dbReference type="PANTHER" id="PTHR33843">
    <property type="entry name" value="ASCORBATE-SPECIFIC PTS SYSTEM EIIC COMPONENT"/>
    <property type="match status" value="1"/>
</dbReference>
<evidence type="ECO:0000256" key="14">
    <source>
        <dbReference type="SAM" id="Phobius"/>
    </source>
</evidence>
<name>A0A087E0Z7_9BIFI</name>
<dbReference type="OrthoDB" id="9796178at2"/>
<dbReference type="GO" id="GO:0005886">
    <property type="term" value="C:plasma membrane"/>
    <property type="evidence" value="ECO:0007669"/>
    <property type="project" value="UniProtKB-SubCell"/>
</dbReference>
<dbReference type="Pfam" id="PF03611">
    <property type="entry name" value="EIIC-GAT"/>
    <property type="match status" value="1"/>
</dbReference>